<name>A0A0F9HUG9_9ZZZZ</name>
<protein>
    <submittedName>
        <fullName evidence="1">Uncharacterized protein</fullName>
    </submittedName>
</protein>
<dbReference type="EMBL" id="LAZR01021433">
    <property type="protein sequence ID" value="KKL85340.1"/>
    <property type="molecule type" value="Genomic_DNA"/>
</dbReference>
<comment type="caution">
    <text evidence="1">The sequence shown here is derived from an EMBL/GenBank/DDBJ whole genome shotgun (WGS) entry which is preliminary data.</text>
</comment>
<proteinExistence type="predicted"/>
<reference evidence="1" key="1">
    <citation type="journal article" date="2015" name="Nature">
        <title>Complex archaea that bridge the gap between prokaryotes and eukaryotes.</title>
        <authorList>
            <person name="Spang A."/>
            <person name="Saw J.H."/>
            <person name="Jorgensen S.L."/>
            <person name="Zaremba-Niedzwiedzka K."/>
            <person name="Martijn J."/>
            <person name="Lind A.E."/>
            <person name="van Eijk R."/>
            <person name="Schleper C."/>
            <person name="Guy L."/>
            <person name="Ettema T.J."/>
        </authorList>
    </citation>
    <scope>NUCLEOTIDE SEQUENCE</scope>
</reference>
<accession>A0A0F9HUG9</accession>
<organism evidence="1">
    <name type="scientific">marine sediment metagenome</name>
    <dbReference type="NCBI Taxonomy" id="412755"/>
    <lineage>
        <taxon>unclassified sequences</taxon>
        <taxon>metagenomes</taxon>
        <taxon>ecological metagenomes</taxon>
    </lineage>
</organism>
<sequence length="77" mass="9131">MRIKLTIIDALDHFGTNSITENKVIARFIGEFIEENDEYITLRYREENILDKECENEYHNIVKSTILNQKSVEIEIN</sequence>
<dbReference type="AlphaFoldDB" id="A0A0F9HUG9"/>
<evidence type="ECO:0000313" key="1">
    <source>
        <dbReference type="EMBL" id="KKL85340.1"/>
    </source>
</evidence>
<gene>
    <name evidence="1" type="ORF">LCGC14_1955680</name>
</gene>